<dbReference type="PANTHER" id="PTHR31356">
    <property type="entry name" value="THYLAKOID LUMENAL 29 KDA PROTEIN, CHLOROPLASTIC-RELATED"/>
    <property type="match status" value="1"/>
</dbReference>
<dbReference type="InterPro" id="IPR002207">
    <property type="entry name" value="Peroxidase_I"/>
</dbReference>
<dbReference type="PROSITE" id="PS00435">
    <property type="entry name" value="PEROXIDASE_1"/>
    <property type="match status" value="1"/>
</dbReference>
<gene>
    <name evidence="4" type="ORF">NSK_008094</name>
</gene>
<dbReference type="OrthoDB" id="2859658at2759"/>
<evidence type="ECO:0000313" key="5">
    <source>
        <dbReference type="Proteomes" id="UP000355283"/>
    </source>
</evidence>
<name>A0A4D9CVK8_9STRA</name>
<sequence length="264" mass="28699">MSCIPCGSAAAAAKAVVAVSDTTMPSKAEVQARGLLIDLYRAKPCMPIMVRLAWHDAGTFCAKDNTGGANASIRFEPEISHGANAGLTAATQLVQTIKDKVPEIGYADLYQLASVVAVEFCGGPSIPFRLGRKDAVEKEVTPDGRLPDAKQGHEHLRDIFYRMGFVDREIVALSGAHALGRAHADRSGFDGAWTKEPLVFDNAYFKELLAKEADPSLLKLPSDLTLLDTPSMSKWVKLYAEDEQLFFRDYAAAHLKLSELGQFQ</sequence>
<dbReference type="GO" id="GO:0042744">
    <property type="term" value="P:hydrogen peroxide catabolic process"/>
    <property type="evidence" value="ECO:0007669"/>
    <property type="project" value="TreeGrafter"/>
</dbReference>
<dbReference type="EMBL" id="SDOX01000159">
    <property type="protein sequence ID" value="TFJ80668.1"/>
    <property type="molecule type" value="Genomic_DNA"/>
</dbReference>
<organism evidence="4 5">
    <name type="scientific">Nannochloropsis salina CCMP1776</name>
    <dbReference type="NCBI Taxonomy" id="1027361"/>
    <lineage>
        <taxon>Eukaryota</taxon>
        <taxon>Sar</taxon>
        <taxon>Stramenopiles</taxon>
        <taxon>Ochrophyta</taxon>
        <taxon>Eustigmatophyceae</taxon>
        <taxon>Eustigmatales</taxon>
        <taxon>Monodopsidaceae</taxon>
        <taxon>Microchloropsis</taxon>
        <taxon>Microchloropsis salina</taxon>
    </lineage>
</organism>
<dbReference type="InterPro" id="IPR019793">
    <property type="entry name" value="Peroxidases_heam-ligand_BS"/>
</dbReference>
<evidence type="ECO:0000256" key="1">
    <source>
        <dbReference type="ARBA" id="ARBA00023002"/>
    </source>
</evidence>
<dbReference type="PRINTS" id="PR00459">
    <property type="entry name" value="ASPEROXIDASE"/>
</dbReference>
<dbReference type="Pfam" id="PF00141">
    <property type="entry name" value="peroxidase"/>
    <property type="match status" value="1"/>
</dbReference>
<reference evidence="4 5" key="1">
    <citation type="submission" date="2019-01" db="EMBL/GenBank/DDBJ databases">
        <title>Nuclear Genome Assembly of the Microalgal Biofuel strain Nannochloropsis salina CCMP1776.</title>
        <authorList>
            <person name="Hovde B."/>
        </authorList>
    </citation>
    <scope>NUCLEOTIDE SEQUENCE [LARGE SCALE GENOMIC DNA]</scope>
    <source>
        <strain evidence="4 5">CCMP1776</strain>
    </source>
</reference>
<dbReference type="CDD" id="cd00691">
    <property type="entry name" value="ascorbate_peroxidase"/>
    <property type="match status" value="1"/>
</dbReference>
<accession>A0A4D9CVK8</accession>
<feature type="domain" description="Plant heme peroxidase family profile" evidence="3">
    <location>
        <begin position="107"/>
        <end position="264"/>
    </location>
</feature>
<dbReference type="PANTHER" id="PTHR31356:SF66">
    <property type="entry name" value="CATALASE-PEROXIDASE"/>
    <property type="match status" value="1"/>
</dbReference>
<dbReference type="PRINTS" id="PR00458">
    <property type="entry name" value="PEROXIDASE"/>
</dbReference>
<dbReference type="InterPro" id="IPR010255">
    <property type="entry name" value="Haem_peroxidase_sf"/>
</dbReference>
<keyword evidence="1" id="KW-0560">Oxidoreductase</keyword>
<evidence type="ECO:0000313" key="4">
    <source>
        <dbReference type="EMBL" id="TFJ80668.1"/>
    </source>
</evidence>
<comment type="caution">
    <text evidence="4">The sequence shown here is derived from an EMBL/GenBank/DDBJ whole genome shotgun (WGS) entry which is preliminary data.</text>
</comment>
<dbReference type="GO" id="GO:0034599">
    <property type="term" value="P:cellular response to oxidative stress"/>
    <property type="evidence" value="ECO:0007669"/>
    <property type="project" value="InterPro"/>
</dbReference>
<dbReference type="InterPro" id="IPR044831">
    <property type="entry name" value="Ccp1-like"/>
</dbReference>
<dbReference type="GO" id="GO:0000302">
    <property type="term" value="P:response to reactive oxygen species"/>
    <property type="evidence" value="ECO:0007669"/>
    <property type="project" value="TreeGrafter"/>
</dbReference>
<dbReference type="Gene3D" id="1.10.520.10">
    <property type="match status" value="1"/>
</dbReference>
<comment type="similarity">
    <text evidence="2">Belongs to the peroxidase family.</text>
</comment>
<dbReference type="PROSITE" id="PS50873">
    <property type="entry name" value="PEROXIDASE_4"/>
    <property type="match status" value="1"/>
</dbReference>
<proteinExistence type="inferred from homology"/>
<dbReference type="Proteomes" id="UP000355283">
    <property type="component" value="Unassembled WGS sequence"/>
</dbReference>
<protein>
    <recommendedName>
        <fullName evidence="3">Plant heme peroxidase family profile domain-containing protein</fullName>
    </recommendedName>
</protein>
<keyword evidence="5" id="KW-1185">Reference proteome</keyword>
<evidence type="ECO:0000256" key="2">
    <source>
        <dbReference type="RuleBase" id="RU004241"/>
    </source>
</evidence>
<dbReference type="GO" id="GO:0020037">
    <property type="term" value="F:heme binding"/>
    <property type="evidence" value="ECO:0007669"/>
    <property type="project" value="InterPro"/>
</dbReference>
<dbReference type="Gene3D" id="1.10.420.10">
    <property type="entry name" value="Peroxidase, domain 2"/>
    <property type="match status" value="1"/>
</dbReference>
<evidence type="ECO:0000259" key="3">
    <source>
        <dbReference type="PROSITE" id="PS50873"/>
    </source>
</evidence>
<dbReference type="AlphaFoldDB" id="A0A4D9CVK8"/>
<dbReference type="GO" id="GO:0004601">
    <property type="term" value="F:peroxidase activity"/>
    <property type="evidence" value="ECO:0007669"/>
    <property type="project" value="InterPro"/>
</dbReference>
<dbReference type="SUPFAM" id="SSF48113">
    <property type="entry name" value="Heme-dependent peroxidases"/>
    <property type="match status" value="1"/>
</dbReference>
<dbReference type="InterPro" id="IPR002016">
    <property type="entry name" value="Haem_peroxidase"/>
</dbReference>